<dbReference type="Gene3D" id="1.20.1250.20">
    <property type="entry name" value="MFS general substrate transporter like domains"/>
    <property type="match status" value="2"/>
</dbReference>
<comment type="subcellular location">
    <subcellularLocation>
        <location evidence="1">Membrane</location>
        <topology evidence="1">Multi-pass membrane protein</topology>
    </subcellularLocation>
</comment>
<feature type="transmembrane region" description="Helical" evidence="7">
    <location>
        <begin position="283"/>
        <end position="304"/>
    </location>
</feature>
<evidence type="ECO:0000313" key="9">
    <source>
        <dbReference type="Proteomes" id="UP000504607"/>
    </source>
</evidence>
<evidence type="ECO:0000256" key="6">
    <source>
        <dbReference type="ARBA" id="ARBA00023136"/>
    </source>
</evidence>
<proteinExistence type="inferred from homology"/>
<feature type="transmembrane region" description="Helical" evidence="7">
    <location>
        <begin position="380"/>
        <end position="403"/>
    </location>
</feature>
<dbReference type="Pfam" id="PF07690">
    <property type="entry name" value="MFS_1"/>
    <property type="match status" value="1"/>
</dbReference>
<evidence type="ECO:0000256" key="5">
    <source>
        <dbReference type="ARBA" id="ARBA00023063"/>
    </source>
</evidence>
<feature type="transmembrane region" description="Helical" evidence="7">
    <location>
        <begin position="199"/>
        <end position="219"/>
    </location>
</feature>
<dbReference type="KEGG" id="egu:105049244"/>
<evidence type="ECO:0000256" key="3">
    <source>
        <dbReference type="ARBA" id="ARBA00022692"/>
    </source>
</evidence>
<dbReference type="GeneID" id="105049244"/>
<name>A0A6I9RIL2_ELAGV</name>
<feature type="transmembrane region" description="Helical" evidence="7">
    <location>
        <begin position="240"/>
        <end position="263"/>
    </location>
</feature>
<dbReference type="RefSeq" id="XP_010927127.1">
    <property type="nucleotide sequence ID" value="XM_010928825.3"/>
</dbReference>
<dbReference type="Proteomes" id="UP000504607">
    <property type="component" value="Chromosome 1"/>
</dbReference>
<protein>
    <submittedName>
        <fullName evidence="10">Probable high-affinity nitrate transporter 2.4</fullName>
    </submittedName>
</protein>
<evidence type="ECO:0000256" key="2">
    <source>
        <dbReference type="ARBA" id="ARBA00008432"/>
    </source>
</evidence>
<evidence type="ECO:0000256" key="7">
    <source>
        <dbReference type="SAM" id="Phobius"/>
    </source>
</evidence>
<keyword evidence="9" id="KW-1185">Reference proteome</keyword>
<feature type="transmembrane region" description="Helical" evidence="7">
    <location>
        <begin position="325"/>
        <end position="346"/>
    </location>
</feature>
<feature type="domain" description="Major facilitator superfamily (MFS) profile" evidence="8">
    <location>
        <begin position="36"/>
        <end position="431"/>
    </location>
</feature>
<dbReference type="FunFam" id="1.20.1250.20:FF:000053">
    <property type="entry name" value="Nitrate transporter 2.1"/>
    <property type="match status" value="1"/>
</dbReference>
<evidence type="ECO:0000313" key="10">
    <source>
        <dbReference type="RefSeq" id="XP_010927127.1"/>
    </source>
</evidence>
<feature type="transmembrane region" description="Helical" evidence="7">
    <location>
        <begin position="352"/>
        <end position="373"/>
    </location>
</feature>
<dbReference type="GO" id="GO:0016020">
    <property type="term" value="C:membrane"/>
    <property type="evidence" value="ECO:0007669"/>
    <property type="project" value="UniProtKB-SubCell"/>
</dbReference>
<dbReference type="PANTHER" id="PTHR23515">
    <property type="entry name" value="HIGH-AFFINITY NITRATE TRANSPORTER 2.3"/>
    <property type="match status" value="1"/>
</dbReference>
<dbReference type="CDD" id="cd17341">
    <property type="entry name" value="MFS_NRT2_like"/>
    <property type="match status" value="1"/>
</dbReference>
<dbReference type="SUPFAM" id="SSF103473">
    <property type="entry name" value="MFS general substrate transporter"/>
    <property type="match status" value="1"/>
</dbReference>
<feature type="transmembrane region" description="Helical" evidence="7">
    <location>
        <begin position="155"/>
        <end position="179"/>
    </location>
</feature>
<dbReference type="OrthoDB" id="434240at2759"/>
<dbReference type="InterPro" id="IPR011701">
    <property type="entry name" value="MFS"/>
</dbReference>
<organism evidence="9 10">
    <name type="scientific">Elaeis guineensis var. tenera</name>
    <name type="common">Oil palm</name>
    <dbReference type="NCBI Taxonomy" id="51953"/>
    <lineage>
        <taxon>Eukaryota</taxon>
        <taxon>Viridiplantae</taxon>
        <taxon>Streptophyta</taxon>
        <taxon>Embryophyta</taxon>
        <taxon>Tracheophyta</taxon>
        <taxon>Spermatophyta</taxon>
        <taxon>Magnoliopsida</taxon>
        <taxon>Liliopsida</taxon>
        <taxon>Arecaceae</taxon>
        <taxon>Arecoideae</taxon>
        <taxon>Cocoseae</taxon>
        <taxon>Elaeidinae</taxon>
        <taxon>Elaeis</taxon>
    </lineage>
</organism>
<comment type="similarity">
    <text evidence="2">Belongs to the major facilitator superfamily. Nitrate/nitrite porter (TC 2.A.1.8) family.</text>
</comment>
<accession>A0A6I9RIL2</accession>
<dbReference type="InParanoid" id="A0A6I9RIL2"/>
<keyword evidence="3 7" id="KW-0812">Transmembrane</keyword>
<evidence type="ECO:0000259" key="8">
    <source>
        <dbReference type="PROSITE" id="PS50850"/>
    </source>
</evidence>
<dbReference type="InterPro" id="IPR036259">
    <property type="entry name" value="MFS_trans_sf"/>
</dbReference>
<sequence length="477" mass="50079">MKEEVEAGSGFALPVDEESKATELRVFSFAGPHMRAFHLAWLSLFSCFFSTFAAPPLLPVLRATLSLSPSDVSAAGVASVSGAIIARLAMGPACDLVGPRRALVAASLLTATPAIVAAAAVSSPAGFILLRFLSGLSLSNFVANQCWMSSMFSPCVVGLANALCAGWANMGSAAAQLLMPLAYSLLLRLGAAPSTTCRVTLLLPAALQVAAALAVLAFGQDFPVEGKIMSRLDKKDRNSDVWRVLGGGLGNYRGWILGMTYAYSYGVELTMENILAGYFYERFGLGMEAAGVVACCFGAANAVSRPGGGMVSDAMGRRFGMRGRLWSLWAVQTLGGLLGVLLGRVGTLEASMAVMFLLAVFVQAAAGLAFGVVPFVSKRYLGVISGMTASGGPLGAVIIQLLFFSGSRYSMESGISLMGIMILACTLPVTLIYFPRWGGMFCGPSTTVDDDPERDHHHLYSGSNLSLLLLLDDPSRD</sequence>
<feature type="transmembrane region" description="Helical" evidence="7">
    <location>
        <begin position="39"/>
        <end position="60"/>
    </location>
</feature>
<evidence type="ECO:0000256" key="1">
    <source>
        <dbReference type="ARBA" id="ARBA00004141"/>
    </source>
</evidence>
<gene>
    <name evidence="10" type="primary">LOC105049244</name>
</gene>
<evidence type="ECO:0000256" key="4">
    <source>
        <dbReference type="ARBA" id="ARBA00022989"/>
    </source>
</evidence>
<reference evidence="10" key="1">
    <citation type="submission" date="2025-08" db="UniProtKB">
        <authorList>
            <consortium name="RefSeq"/>
        </authorList>
    </citation>
    <scope>IDENTIFICATION</scope>
</reference>
<dbReference type="AlphaFoldDB" id="A0A6I9RIL2"/>
<dbReference type="InterPro" id="IPR005829">
    <property type="entry name" value="Sugar_transporter_CS"/>
</dbReference>
<keyword evidence="5" id="KW-0534">Nitrate assimilation</keyword>
<dbReference type="InterPro" id="IPR044772">
    <property type="entry name" value="NO3_transporter"/>
</dbReference>
<keyword evidence="6 7" id="KW-0472">Membrane</keyword>
<dbReference type="InterPro" id="IPR020846">
    <property type="entry name" value="MFS_dom"/>
</dbReference>
<dbReference type="PROSITE" id="PS00216">
    <property type="entry name" value="SUGAR_TRANSPORT_1"/>
    <property type="match status" value="1"/>
</dbReference>
<dbReference type="PROSITE" id="PS50850">
    <property type="entry name" value="MFS"/>
    <property type="match status" value="1"/>
</dbReference>
<dbReference type="GO" id="GO:0015112">
    <property type="term" value="F:nitrate transmembrane transporter activity"/>
    <property type="evidence" value="ECO:0007669"/>
    <property type="project" value="InterPro"/>
</dbReference>
<dbReference type="FunFam" id="1.20.1250.20:FF:000411">
    <property type="entry name" value="Probable high-affinity nitrate transporter 2.4"/>
    <property type="match status" value="1"/>
</dbReference>
<dbReference type="GO" id="GO:0042128">
    <property type="term" value="P:nitrate assimilation"/>
    <property type="evidence" value="ECO:0007669"/>
    <property type="project" value="UniProtKB-KW"/>
</dbReference>
<feature type="transmembrane region" description="Helical" evidence="7">
    <location>
        <begin position="415"/>
        <end position="434"/>
    </location>
</feature>
<keyword evidence="4 7" id="KW-1133">Transmembrane helix</keyword>